<proteinExistence type="predicted"/>
<feature type="region of interest" description="Disordered" evidence="1">
    <location>
        <begin position="206"/>
        <end position="260"/>
    </location>
</feature>
<evidence type="ECO:0000313" key="2">
    <source>
        <dbReference type="EMBL" id="CAD8600785.1"/>
    </source>
</evidence>
<organism evidence="2">
    <name type="scientific">Coccolithus braarudii</name>
    <dbReference type="NCBI Taxonomy" id="221442"/>
    <lineage>
        <taxon>Eukaryota</taxon>
        <taxon>Haptista</taxon>
        <taxon>Haptophyta</taxon>
        <taxon>Prymnesiophyceae</taxon>
        <taxon>Coccolithales</taxon>
        <taxon>Coccolithaceae</taxon>
        <taxon>Coccolithus</taxon>
    </lineage>
</organism>
<name>A0A7S0PVW2_9EUKA</name>
<accession>A0A7S0PVW2</accession>
<dbReference type="AlphaFoldDB" id="A0A7S0PVW2"/>
<feature type="compositionally biased region" description="Acidic residues" evidence="1">
    <location>
        <begin position="222"/>
        <end position="235"/>
    </location>
</feature>
<feature type="compositionally biased region" description="Basic and acidic residues" evidence="1">
    <location>
        <begin position="206"/>
        <end position="221"/>
    </location>
</feature>
<dbReference type="EMBL" id="HBEY01008446">
    <property type="protein sequence ID" value="CAD8600785.1"/>
    <property type="molecule type" value="Transcribed_RNA"/>
</dbReference>
<reference evidence="2" key="1">
    <citation type="submission" date="2021-01" db="EMBL/GenBank/DDBJ databases">
        <authorList>
            <person name="Corre E."/>
            <person name="Pelletier E."/>
            <person name="Niang G."/>
            <person name="Scheremetjew M."/>
            <person name="Finn R."/>
            <person name="Kale V."/>
            <person name="Holt S."/>
            <person name="Cochrane G."/>
            <person name="Meng A."/>
            <person name="Brown T."/>
            <person name="Cohen L."/>
        </authorList>
    </citation>
    <scope>NUCLEOTIDE SEQUENCE</scope>
    <source>
        <strain evidence="2">PLY182g</strain>
    </source>
</reference>
<evidence type="ECO:0000256" key="1">
    <source>
        <dbReference type="SAM" id="MobiDB-lite"/>
    </source>
</evidence>
<protein>
    <submittedName>
        <fullName evidence="2">Uncharacterized protein</fullName>
    </submittedName>
</protein>
<sequence length="260" mass="30723">MSQQVKSINLPAEENYTVRLLKEVLVYHYPDELPMGSFELLASNKIRSDEETLGEIFNGDPYFTDKQPAEDPDFDWVPRTEQVFSDKMLMQLSIWKKEWDDEARAYEPIDLSYNPYGYEQTRKWKKLGFLDEKNYLRDEGELISEGKITDPELIDEYNKRQATIKVLREQYCFRLDHAAEAVTEIDVKDDITEALGWLQTFKEKDSNKARDLQERRDKGEEIEIEEEDPEPDDPDVQIHVCERPYHPRVGPKLRPPEPEF</sequence>
<gene>
    <name evidence="2" type="ORF">CPEL01642_LOCUS4115</name>
</gene>